<dbReference type="Proteomes" id="UP001321766">
    <property type="component" value="Chromosome"/>
</dbReference>
<gene>
    <name evidence="2" type="ORF">KIM372_17570</name>
</gene>
<dbReference type="Gene3D" id="3.30.420.10">
    <property type="entry name" value="Ribonuclease H-like superfamily/Ribonuclease H"/>
    <property type="match status" value="1"/>
</dbReference>
<dbReference type="Pfam" id="PF00665">
    <property type="entry name" value="rve"/>
    <property type="match status" value="1"/>
</dbReference>
<dbReference type="PROSITE" id="PS50994">
    <property type="entry name" value="INTEGRASE"/>
    <property type="match status" value="1"/>
</dbReference>
<dbReference type="SUPFAM" id="SSF53098">
    <property type="entry name" value="Ribonuclease H-like"/>
    <property type="match status" value="1"/>
</dbReference>
<dbReference type="InterPro" id="IPR001584">
    <property type="entry name" value="Integrase_cat-core"/>
</dbReference>
<evidence type="ECO:0000313" key="2">
    <source>
        <dbReference type="EMBL" id="BDR53850.1"/>
    </source>
</evidence>
<evidence type="ECO:0000259" key="1">
    <source>
        <dbReference type="PROSITE" id="PS50994"/>
    </source>
</evidence>
<organism evidence="2 3">
    <name type="scientific">Bombiscardovia nodaiensis</name>
    <dbReference type="NCBI Taxonomy" id="2932181"/>
    <lineage>
        <taxon>Bacteria</taxon>
        <taxon>Bacillati</taxon>
        <taxon>Actinomycetota</taxon>
        <taxon>Actinomycetes</taxon>
        <taxon>Bifidobacteriales</taxon>
        <taxon>Bifidobacteriaceae</taxon>
        <taxon>Bombiscardovia</taxon>
    </lineage>
</organism>
<name>A0ABN6SCL8_9BIFI</name>
<feature type="domain" description="Integrase catalytic" evidence="1">
    <location>
        <begin position="36"/>
        <end position="129"/>
    </location>
</feature>
<reference evidence="2 3" key="1">
    <citation type="journal article" date="2023" name="Microbiol. Spectr.">
        <title>Symbiosis of Carpenter Bees with Uncharacterized Lactic Acid Bacteria Showing NAD Auxotrophy.</title>
        <authorList>
            <person name="Kawasaki S."/>
            <person name="Ozawa K."/>
            <person name="Mori T."/>
            <person name="Yamamoto A."/>
            <person name="Ito M."/>
            <person name="Ohkuma M."/>
            <person name="Sakamoto M."/>
            <person name="Matsutani M."/>
        </authorList>
    </citation>
    <scope>NUCLEOTIDE SEQUENCE [LARGE SCALE GENOMIC DNA]</scope>
    <source>
        <strain evidence="2 3">Kim37-2</strain>
    </source>
</reference>
<keyword evidence="3" id="KW-1185">Reference proteome</keyword>
<dbReference type="InterPro" id="IPR012337">
    <property type="entry name" value="RNaseH-like_sf"/>
</dbReference>
<dbReference type="InterPro" id="IPR050900">
    <property type="entry name" value="Transposase_IS3/IS150/IS904"/>
</dbReference>
<dbReference type="PANTHER" id="PTHR46889">
    <property type="entry name" value="TRANSPOSASE INSF FOR INSERTION SEQUENCE IS3B-RELATED"/>
    <property type="match status" value="1"/>
</dbReference>
<dbReference type="EMBL" id="AP026798">
    <property type="protein sequence ID" value="BDR53850.1"/>
    <property type="molecule type" value="Genomic_DNA"/>
</dbReference>
<accession>A0ABN6SCL8</accession>
<proteinExistence type="predicted"/>
<dbReference type="InterPro" id="IPR036397">
    <property type="entry name" value="RNaseH_sf"/>
</dbReference>
<protein>
    <recommendedName>
        <fullName evidence="1">Integrase catalytic domain-containing protein</fullName>
    </recommendedName>
</protein>
<sequence>MRELIIRPRLKRRRRYSSYLGEITPVVPNLLERDFHAGTPGVKLLTDITEFRVRDGELYLSAIVDCYDGMIVTWTVGEHPDSALVERILDQLAQVLPGNATPVIHSDRGCRYRWPGWINSMKEQGEPDR</sequence>
<dbReference type="PANTHER" id="PTHR46889:SF4">
    <property type="entry name" value="TRANSPOSASE INSO FOR INSERTION SEQUENCE ELEMENT IS911B-RELATED"/>
    <property type="match status" value="1"/>
</dbReference>
<evidence type="ECO:0000313" key="3">
    <source>
        <dbReference type="Proteomes" id="UP001321766"/>
    </source>
</evidence>